<keyword evidence="3" id="KW-1185">Reference proteome</keyword>
<comment type="caution">
    <text evidence="2">The sequence shown here is derived from an EMBL/GenBank/DDBJ whole genome shotgun (WGS) entry which is preliminary data.</text>
</comment>
<dbReference type="EMBL" id="MCRM02000015">
    <property type="protein sequence ID" value="PNV74348.1"/>
    <property type="molecule type" value="Genomic_DNA"/>
</dbReference>
<protein>
    <submittedName>
        <fullName evidence="2">Uncharacterized protein</fullName>
    </submittedName>
</protein>
<evidence type="ECO:0000313" key="2">
    <source>
        <dbReference type="EMBL" id="PNV74348.1"/>
    </source>
</evidence>
<feature type="transmembrane region" description="Helical" evidence="1">
    <location>
        <begin position="75"/>
        <end position="93"/>
    </location>
</feature>
<keyword evidence="1" id="KW-0812">Transmembrane</keyword>
<dbReference type="Proteomes" id="UP000094669">
    <property type="component" value="Unassembled WGS sequence"/>
</dbReference>
<accession>A0ABX4YGF9</accession>
<sequence>MKAPKKAIDLIKVHPDSEEAKQLESELKDSIVVSKNPWRASNQSYLFGFLVTALGIGITEFFPPEIISEGYGAPRLGPVLVVFGIVLAGWYKIQEMIQSIGEFIQKIRGGGGS</sequence>
<evidence type="ECO:0000256" key="1">
    <source>
        <dbReference type="SAM" id="Phobius"/>
    </source>
</evidence>
<name>A0ABX4YGF9_9LEPT</name>
<reference evidence="2" key="1">
    <citation type="submission" date="2018-01" db="EMBL/GenBank/DDBJ databases">
        <title>Genomic characterization of Leptospira inadai serogroup Lyme isolated from captured rat in Brazil and comparative analysis with human reference strain.</title>
        <authorList>
            <person name="Moreno L.Z."/>
            <person name="Loureiro A.P."/>
            <person name="Miraglia F."/>
            <person name="Kremer F.S."/>
            <person name="Eslabao M.R."/>
            <person name="Dellagostin O.A."/>
            <person name="Lilenbaum W."/>
            <person name="Moreno A.M."/>
        </authorList>
    </citation>
    <scope>NUCLEOTIDE SEQUENCE [LARGE SCALE GENOMIC DNA]</scope>
    <source>
        <strain evidence="2">M34/99</strain>
    </source>
</reference>
<dbReference type="RefSeq" id="WP_010420161.1">
    <property type="nucleotide sequence ID" value="NZ_MCRM02000015.1"/>
</dbReference>
<evidence type="ECO:0000313" key="3">
    <source>
        <dbReference type="Proteomes" id="UP000094669"/>
    </source>
</evidence>
<keyword evidence="1" id="KW-0472">Membrane</keyword>
<feature type="transmembrane region" description="Helical" evidence="1">
    <location>
        <begin position="45"/>
        <end position="63"/>
    </location>
</feature>
<organism evidence="2 3">
    <name type="scientific">Leptospira inadai serovar Lyme</name>
    <dbReference type="NCBI Taxonomy" id="293084"/>
    <lineage>
        <taxon>Bacteria</taxon>
        <taxon>Pseudomonadati</taxon>
        <taxon>Spirochaetota</taxon>
        <taxon>Spirochaetia</taxon>
        <taxon>Leptospirales</taxon>
        <taxon>Leptospiraceae</taxon>
        <taxon>Leptospira</taxon>
    </lineage>
</organism>
<keyword evidence="1" id="KW-1133">Transmembrane helix</keyword>
<proteinExistence type="predicted"/>
<gene>
    <name evidence="2" type="ORF">BES34_014280</name>
</gene>